<reference evidence="1 2" key="1">
    <citation type="submission" date="2017-01" db="EMBL/GenBank/DDBJ databases">
        <authorList>
            <person name="Varghese N."/>
            <person name="Submissions S."/>
        </authorList>
    </citation>
    <scope>NUCLEOTIDE SEQUENCE [LARGE SCALE GENOMIC DNA]</scope>
    <source>
        <strain evidence="1 2">ATCC 23464</strain>
    </source>
</reference>
<gene>
    <name evidence="1" type="ORF">SAMN05421578_104450</name>
</gene>
<keyword evidence="2" id="KW-1185">Reference proteome</keyword>
<organism evidence="1 2">
    <name type="scientific">Paenibacillus macquariensis</name>
    <dbReference type="NCBI Taxonomy" id="948756"/>
    <lineage>
        <taxon>Bacteria</taxon>
        <taxon>Bacillati</taxon>
        <taxon>Bacillota</taxon>
        <taxon>Bacilli</taxon>
        <taxon>Bacillales</taxon>
        <taxon>Paenibacillaceae</taxon>
        <taxon>Paenibacillus</taxon>
    </lineage>
</organism>
<accession>A0ABY1JWA8</accession>
<comment type="caution">
    <text evidence="1">The sequence shown here is derived from an EMBL/GenBank/DDBJ whole genome shotgun (WGS) entry which is preliminary data.</text>
</comment>
<evidence type="ECO:0000313" key="2">
    <source>
        <dbReference type="Proteomes" id="UP000186666"/>
    </source>
</evidence>
<dbReference type="EMBL" id="FTNK01000004">
    <property type="protein sequence ID" value="SIQ87787.1"/>
    <property type="molecule type" value="Genomic_DNA"/>
</dbReference>
<sequence length="65" mass="7335">MPIGKKHGCFTIISGFEAYQEEVAKELIADLEQNKQMFINGERSVEHNIDATIFLIAGYNFISLT</sequence>
<protein>
    <submittedName>
        <fullName evidence="1">Uncharacterized protein</fullName>
    </submittedName>
</protein>
<name>A0ABY1JWA8_9BACL</name>
<proteinExistence type="predicted"/>
<dbReference type="Proteomes" id="UP000186666">
    <property type="component" value="Unassembled WGS sequence"/>
</dbReference>
<evidence type="ECO:0000313" key="1">
    <source>
        <dbReference type="EMBL" id="SIQ87787.1"/>
    </source>
</evidence>